<name>A0A366HCJ2_9BURK</name>
<dbReference type="AlphaFoldDB" id="A0A366HCJ2"/>
<comment type="caution">
    <text evidence="1">The sequence shown here is derived from an EMBL/GenBank/DDBJ whole genome shotgun (WGS) entry which is preliminary data.</text>
</comment>
<gene>
    <name evidence="1" type="ORF">DFR37_104226</name>
</gene>
<organism evidence="1 2">
    <name type="scientific">Eoetvoesiella caeni</name>
    <dbReference type="NCBI Taxonomy" id="645616"/>
    <lineage>
        <taxon>Bacteria</taxon>
        <taxon>Pseudomonadati</taxon>
        <taxon>Pseudomonadota</taxon>
        <taxon>Betaproteobacteria</taxon>
        <taxon>Burkholderiales</taxon>
        <taxon>Alcaligenaceae</taxon>
        <taxon>Eoetvoesiella</taxon>
    </lineage>
</organism>
<reference evidence="1 2" key="1">
    <citation type="submission" date="2018-06" db="EMBL/GenBank/DDBJ databases">
        <title>Genomic Encyclopedia of Type Strains, Phase IV (KMG-IV): sequencing the most valuable type-strain genomes for metagenomic binning, comparative biology and taxonomic classification.</title>
        <authorList>
            <person name="Goeker M."/>
        </authorList>
    </citation>
    <scope>NUCLEOTIDE SEQUENCE [LARGE SCALE GENOMIC DNA]</scope>
    <source>
        <strain evidence="1 2">DSM 25520</strain>
    </source>
</reference>
<evidence type="ECO:0000313" key="1">
    <source>
        <dbReference type="EMBL" id="RBP40129.1"/>
    </source>
</evidence>
<accession>A0A366HCJ2</accession>
<proteinExistence type="predicted"/>
<keyword evidence="2" id="KW-1185">Reference proteome</keyword>
<dbReference type="Proteomes" id="UP000253628">
    <property type="component" value="Unassembled WGS sequence"/>
</dbReference>
<evidence type="ECO:0000313" key="2">
    <source>
        <dbReference type="Proteomes" id="UP000253628"/>
    </source>
</evidence>
<protein>
    <submittedName>
        <fullName evidence="1">Uncharacterized protein</fullName>
    </submittedName>
</protein>
<dbReference type="EMBL" id="QNRQ01000004">
    <property type="protein sequence ID" value="RBP40129.1"/>
    <property type="molecule type" value="Genomic_DNA"/>
</dbReference>
<sequence length="51" mass="5781">MLLHLAARGFSIRIIAFREWACLHLRNSPGIIATLIRFKIRSNAPCVHAPQ</sequence>